<reference evidence="2" key="1">
    <citation type="submission" date="2020-02" db="EMBL/GenBank/DDBJ databases">
        <authorList>
            <person name="Brisse S."/>
        </authorList>
    </citation>
    <scope>NUCLEOTIDE SEQUENCE [LARGE SCALE GENOMIC DNA]</scope>
    <source>
        <strain evidence="2">CIP107547</strain>
    </source>
</reference>
<dbReference type="EMBL" id="CADDAV010000022">
    <property type="protein sequence ID" value="CAB0613165.1"/>
    <property type="molecule type" value="Genomic_DNA"/>
</dbReference>
<accession>A0A811G5C0</accession>
<evidence type="ECO:0000256" key="1">
    <source>
        <dbReference type="SAM" id="MobiDB-lite"/>
    </source>
</evidence>
<sequence length="497" mass="57159">MPPGRCPRLEQATATPKGFQAARPGYPFDNEPMAAKTLNERQKEVLHWVNDGCPADSVPQGNYKISARTLEGHGLVKIKGHGQTWKATVTARGKRVLAGTEPLVKQRKRTAVFPPRPIERPAPVPPPPPKPSDEVVEAVYKRLRNPKGVAYRALCSEEAFKTVWEPRLKALAHREDLIGEDMVLHYEFAPRHYLREPASHVWVGLVKKVVFDPRNLDIATGEKRVNKFHPMVGKFSEGKHFKVSPQAQPRARRLLHVLFKEVERLGWTVEYERDERYYSYAHNVPSYVKVKTKHRSYEVKVVEAHDSFQREPTKQEIDEHRRWTGSSDMPTRKFYTQVKNGRLSIEVGFRSVRDTKRKPERLDTELSDLLDALAEIELADSVRAEMKEIQDSARQRRLDTAAKLVAQRVQEDHEWKTMTEQAARWHEYVAVQQFLAAAREGGVDPDYLAWSARVVGRVKPLSAVNIPAPAKFDRYDYRTEIEAVAGRLTDDFQWWDE</sequence>
<feature type="region of interest" description="Disordered" evidence="1">
    <location>
        <begin position="1"/>
        <end position="20"/>
    </location>
</feature>
<protein>
    <submittedName>
        <fullName evidence="2">Uncharacterized protein</fullName>
    </submittedName>
</protein>
<dbReference type="Proteomes" id="UP000480222">
    <property type="component" value="Unassembled WGS sequence"/>
</dbReference>
<organism evidence="2">
    <name type="scientific">Corynebacterium diphtheriae</name>
    <dbReference type="NCBI Taxonomy" id="1717"/>
    <lineage>
        <taxon>Bacteria</taxon>
        <taxon>Bacillati</taxon>
        <taxon>Actinomycetota</taxon>
        <taxon>Actinomycetes</taxon>
        <taxon>Mycobacteriales</taxon>
        <taxon>Corynebacteriaceae</taxon>
        <taxon>Corynebacterium</taxon>
    </lineage>
</organism>
<comment type="caution">
    <text evidence="2">The sequence shown here is derived from an EMBL/GenBank/DDBJ whole genome shotgun (WGS) entry which is preliminary data.</text>
</comment>
<gene>
    <name evidence="2" type="ORF">CIP107547_01860</name>
</gene>
<proteinExistence type="predicted"/>
<evidence type="ECO:0000313" key="2">
    <source>
        <dbReference type="EMBL" id="CAB0613165.1"/>
    </source>
</evidence>
<dbReference type="AlphaFoldDB" id="A0A811G5C0"/>
<name>A0A811G5C0_CORDP</name>